<organism evidence="2">
    <name type="scientific">Melampsora larici-populina (strain 98AG31 / pathotype 3-4-7)</name>
    <name type="common">Poplar leaf rust fungus</name>
    <dbReference type="NCBI Taxonomy" id="747676"/>
    <lineage>
        <taxon>Eukaryota</taxon>
        <taxon>Fungi</taxon>
        <taxon>Dikarya</taxon>
        <taxon>Basidiomycota</taxon>
        <taxon>Pucciniomycotina</taxon>
        <taxon>Pucciniomycetes</taxon>
        <taxon>Pucciniales</taxon>
        <taxon>Melampsoraceae</taxon>
        <taxon>Melampsora</taxon>
    </lineage>
</organism>
<gene>
    <name evidence="1" type="ORF">MELLADRAFT_105405</name>
</gene>
<keyword evidence="2" id="KW-1185">Reference proteome</keyword>
<dbReference type="InParanoid" id="F4RI15"/>
<reference evidence="2" key="1">
    <citation type="journal article" date="2011" name="Proc. Natl. Acad. Sci. U.S.A.">
        <title>Obligate biotrophy features unraveled by the genomic analysis of rust fungi.</title>
        <authorList>
            <person name="Duplessis S."/>
            <person name="Cuomo C.A."/>
            <person name="Lin Y.-C."/>
            <person name="Aerts A."/>
            <person name="Tisserant E."/>
            <person name="Veneault-Fourrey C."/>
            <person name="Joly D.L."/>
            <person name="Hacquard S."/>
            <person name="Amselem J."/>
            <person name="Cantarel B.L."/>
            <person name="Chiu R."/>
            <person name="Coutinho P.M."/>
            <person name="Feau N."/>
            <person name="Field M."/>
            <person name="Frey P."/>
            <person name="Gelhaye E."/>
            <person name="Goldberg J."/>
            <person name="Grabherr M.G."/>
            <person name="Kodira C.D."/>
            <person name="Kohler A."/>
            <person name="Kuees U."/>
            <person name="Lindquist E.A."/>
            <person name="Lucas S.M."/>
            <person name="Mago R."/>
            <person name="Mauceli E."/>
            <person name="Morin E."/>
            <person name="Murat C."/>
            <person name="Pangilinan J.L."/>
            <person name="Park R."/>
            <person name="Pearson M."/>
            <person name="Quesneville H."/>
            <person name="Rouhier N."/>
            <person name="Sakthikumar S."/>
            <person name="Salamov A.A."/>
            <person name="Schmutz J."/>
            <person name="Selles B."/>
            <person name="Shapiro H."/>
            <person name="Tanguay P."/>
            <person name="Tuskan G.A."/>
            <person name="Henrissat B."/>
            <person name="Van de Peer Y."/>
            <person name="Rouze P."/>
            <person name="Ellis J.G."/>
            <person name="Dodds P.N."/>
            <person name="Schein J.E."/>
            <person name="Zhong S."/>
            <person name="Hamelin R.C."/>
            <person name="Grigoriev I.V."/>
            <person name="Szabo L.J."/>
            <person name="Martin F."/>
        </authorList>
    </citation>
    <scope>NUCLEOTIDE SEQUENCE [LARGE SCALE GENOMIC DNA]</scope>
    <source>
        <strain evidence="2">98AG31 / pathotype 3-4-7</strain>
    </source>
</reference>
<dbReference type="VEuPathDB" id="FungiDB:MELLADRAFT_105405"/>
<name>F4RI15_MELLP</name>
<dbReference type="RefSeq" id="XP_007408683.1">
    <property type="nucleotide sequence ID" value="XM_007408621.1"/>
</dbReference>
<evidence type="ECO:0000313" key="1">
    <source>
        <dbReference type="EMBL" id="EGG07918.1"/>
    </source>
</evidence>
<dbReference type="GeneID" id="18922593"/>
<evidence type="ECO:0000313" key="2">
    <source>
        <dbReference type="Proteomes" id="UP000001072"/>
    </source>
</evidence>
<sequence>MTQLTAKISAILTATSDVRQTFPFIYYTFAFIRATLLRLRLPDGSSAWHKSKTKLILKGVRGQPMVCPLKAYGLLMADDVLIRGQTYHIHGPVGVDPVGGAFIKHSYITQSLVATVPPRQAELAEKAYISSTGRVLRVAWDNVNDDGDWHLTVEAEHDIFDPEVSVLVKPFVSYCFLLNSFISYLGENRVALCDNLSLWAFFSGVIRDGGHRSEHRDDVRRPRCVPRPGI</sequence>
<dbReference type="EMBL" id="GL883102">
    <property type="protein sequence ID" value="EGG07918.1"/>
    <property type="molecule type" value="Genomic_DNA"/>
</dbReference>
<dbReference type="HOGENOM" id="CLU_097631_1_0_1"/>
<dbReference type="AlphaFoldDB" id="F4RI15"/>
<proteinExistence type="predicted"/>
<dbReference type="Proteomes" id="UP000001072">
    <property type="component" value="Unassembled WGS sequence"/>
</dbReference>
<accession>F4RI15</accession>
<protein>
    <submittedName>
        <fullName evidence="1">Uncharacterized protein</fullName>
    </submittedName>
</protein>
<dbReference type="KEGG" id="mlr:MELLADRAFT_105405"/>